<comment type="caution">
    <text evidence="2">The sequence shown here is derived from an EMBL/GenBank/DDBJ whole genome shotgun (WGS) entry which is preliminary data.</text>
</comment>
<dbReference type="Pfam" id="PF01926">
    <property type="entry name" value="MMR_HSR1"/>
    <property type="match status" value="1"/>
</dbReference>
<evidence type="ECO:0000313" key="3">
    <source>
        <dbReference type="Proteomes" id="UP001596457"/>
    </source>
</evidence>
<evidence type="ECO:0000259" key="1">
    <source>
        <dbReference type="Pfam" id="PF01926"/>
    </source>
</evidence>
<dbReference type="SUPFAM" id="SSF52540">
    <property type="entry name" value="P-loop containing nucleoside triphosphate hydrolases"/>
    <property type="match status" value="1"/>
</dbReference>
<dbReference type="Proteomes" id="UP001596457">
    <property type="component" value="Unassembled WGS sequence"/>
</dbReference>
<feature type="domain" description="G" evidence="1">
    <location>
        <begin position="28"/>
        <end position="169"/>
    </location>
</feature>
<dbReference type="InterPro" id="IPR006073">
    <property type="entry name" value="GTP-bd"/>
</dbReference>
<name>A0ABW2SBS2_9BURK</name>
<protein>
    <submittedName>
        <fullName evidence="2">GTPase domain-containing protein</fullName>
    </submittedName>
</protein>
<evidence type="ECO:0000313" key="2">
    <source>
        <dbReference type="EMBL" id="MFC7460904.1"/>
    </source>
</evidence>
<dbReference type="CDD" id="cd00882">
    <property type="entry name" value="Ras_like_GTPase"/>
    <property type="match status" value="1"/>
</dbReference>
<accession>A0ABW2SBS2</accession>
<gene>
    <name evidence="2" type="ORF">ACFQU0_10745</name>
</gene>
<dbReference type="InterPro" id="IPR021871">
    <property type="entry name" value="DUF3482"/>
</dbReference>
<reference evidence="3" key="1">
    <citation type="journal article" date="2019" name="Int. J. Syst. Evol. Microbiol.">
        <title>The Global Catalogue of Microorganisms (GCM) 10K type strain sequencing project: providing services to taxonomists for standard genome sequencing and annotation.</title>
        <authorList>
            <consortium name="The Broad Institute Genomics Platform"/>
            <consortium name="The Broad Institute Genome Sequencing Center for Infectious Disease"/>
            <person name="Wu L."/>
            <person name="Ma J."/>
        </authorList>
    </citation>
    <scope>NUCLEOTIDE SEQUENCE [LARGE SCALE GENOMIC DNA]</scope>
    <source>
        <strain evidence="3">CCUG 53903</strain>
    </source>
</reference>
<dbReference type="Gene3D" id="3.40.50.300">
    <property type="entry name" value="P-loop containing nucleotide triphosphate hydrolases"/>
    <property type="match status" value="1"/>
</dbReference>
<dbReference type="InterPro" id="IPR027417">
    <property type="entry name" value="P-loop_NTPase"/>
</dbReference>
<organism evidence="2 3">
    <name type="scientific">Hydrogenophaga defluvii</name>
    <dbReference type="NCBI Taxonomy" id="249410"/>
    <lineage>
        <taxon>Bacteria</taxon>
        <taxon>Pseudomonadati</taxon>
        <taxon>Pseudomonadota</taxon>
        <taxon>Betaproteobacteria</taxon>
        <taxon>Burkholderiales</taxon>
        <taxon>Comamonadaceae</taxon>
        <taxon>Hydrogenophaga</taxon>
    </lineage>
</organism>
<dbReference type="Pfam" id="PF11981">
    <property type="entry name" value="DUF3482"/>
    <property type="match status" value="1"/>
</dbReference>
<dbReference type="RefSeq" id="WP_382200593.1">
    <property type="nucleotide sequence ID" value="NZ_JBHTBZ010000024.1"/>
</dbReference>
<proteinExistence type="predicted"/>
<keyword evidence="3" id="KW-1185">Reference proteome</keyword>
<sequence length="490" mass="52290">MTLPEIRVDARIEAEAAASPQAHTLALCLVSHTNVGKTTLTRTLLGADVGEVRDAAHVTQHAEAHTLLQTEAGDRLVWWDTPGLGDSARLYRRLSQSGNPLGWFLSQVWDRWTDPAFFLSQRAMRSARDDADVLLYLVNASEAPQDAGYLAHELKILAWMGKPVLVLLNQLGPAGDADQQAAEVARWQRHLATFAVVRGVLPLDAFSRCWVQEEALFEALAPCLPDHVQASHQRLLDRWWQAQLLRFQASMAAMAPALLRATEVMRGAPDQAQAALARHVAGCQQSFTRVLLDQHGLHGEAGRPHWQALAQSLLQVRVPVSKAQAGWLGAISSGAATGLGADLMAGGLSMGAGALIGALAGAATFAGAALAANRLRGVAVPEARLSLEAWRELVEVALCTYLAVAHFGRGRGAFVDEGAPALWQQVVGGLVAQRADELAALWAASQDPQASHQLAGLLEGLALRALKQLYPAMDLGRAQRGLAAVSPPAS</sequence>
<dbReference type="EMBL" id="JBHTBZ010000024">
    <property type="protein sequence ID" value="MFC7460904.1"/>
    <property type="molecule type" value="Genomic_DNA"/>
</dbReference>